<evidence type="ECO:0000313" key="6">
    <source>
        <dbReference type="EMBL" id="KAK0655435.1"/>
    </source>
</evidence>
<keyword evidence="2" id="KW-0804">Transcription</keyword>
<dbReference type="GO" id="GO:0001228">
    <property type="term" value="F:DNA-binding transcription activator activity, RNA polymerase II-specific"/>
    <property type="evidence" value="ECO:0007669"/>
    <property type="project" value="TreeGrafter"/>
</dbReference>
<evidence type="ECO:0000256" key="4">
    <source>
        <dbReference type="SAM" id="MobiDB-lite"/>
    </source>
</evidence>
<dbReference type="CDD" id="cd01389">
    <property type="entry name" value="HMG-box_ROX1-like"/>
    <property type="match status" value="1"/>
</dbReference>
<evidence type="ECO:0000313" key="7">
    <source>
        <dbReference type="Proteomes" id="UP001174936"/>
    </source>
</evidence>
<feature type="domain" description="HMG box" evidence="5">
    <location>
        <begin position="121"/>
        <end position="189"/>
    </location>
</feature>
<dbReference type="GO" id="GO:0030154">
    <property type="term" value="P:cell differentiation"/>
    <property type="evidence" value="ECO:0007669"/>
    <property type="project" value="TreeGrafter"/>
</dbReference>
<proteinExistence type="predicted"/>
<dbReference type="InterPro" id="IPR009071">
    <property type="entry name" value="HMG_box_dom"/>
</dbReference>
<dbReference type="GO" id="GO:0000978">
    <property type="term" value="F:RNA polymerase II cis-regulatory region sequence-specific DNA binding"/>
    <property type="evidence" value="ECO:0007669"/>
    <property type="project" value="TreeGrafter"/>
</dbReference>
<feature type="region of interest" description="Disordered" evidence="4">
    <location>
        <begin position="100"/>
        <end position="123"/>
    </location>
</feature>
<evidence type="ECO:0000256" key="2">
    <source>
        <dbReference type="ARBA" id="ARBA00023163"/>
    </source>
</evidence>
<dbReference type="Gene3D" id="1.10.30.10">
    <property type="entry name" value="High mobility group box domain"/>
    <property type="match status" value="1"/>
</dbReference>
<evidence type="ECO:0000256" key="3">
    <source>
        <dbReference type="PROSITE-ProRule" id="PRU00267"/>
    </source>
</evidence>
<organism evidence="6 7">
    <name type="scientific">Cercophora newfieldiana</name>
    <dbReference type="NCBI Taxonomy" id="92897"/>
    <lineage>
        <taxon>Eukaryota</taxon>
        <taxon>Fungi</taxon>
        <taxon>Dikarya</taxon>
        <taxon>Ascomycota</taxon>
        <taxon>Pezizomycotina</taxon>
        <taxon>Sordariomycetes</taxon>
        <taxon>Sordariomycetidae</taxon>
        <taxon>Sordariales</taxon>
        <taxon>Lasiosphaeriaceae</taxon>
        <taxon>Cercophora</taxon>
    </lineage>
</organism>
<evidence type="ECO:0000256" key="1">
    <source>
        <dbReference type="ARBA" id="ARBA00023125"/>
    </source>
</evidence>
<protein>
    <recommendedName>
        <fullName evidence="5">HMG box domain-containing protein</fullName>
    </recommendedName>
</protein>
<keyword evidence="3" id="KW-0539">Nucleus</keyword>
<sequence length="326" mass="37492">MASSIYDPEWIRKTTRDYWNFLSAQLGHWNKSKIIAMDCIMYERLPEPVLDGLAREASKYQNTECIWVQDGTNLAVYVLGSSKYFEKHMITNSDGLTLWDPMRKHEPPKKAKGRGRLENQPRRPPNAFILYRKDKHPEVKNMYPEIHNNEISVLVGNMWKNESEEIRHMYHIRATTIKRAFLSEQPNYKYSPRKSEDIQRRRRHILLERSNGRELPEVIVPQHEEVIRQLFPGTVGITSNAASQSTTIRQEYGKGDSRTSTVRWTPSTVSESFAATGLPLPFSVDPIDQVAVFGQVAPRINFDNAYASSAELFGDTMMDSSSNPTI</sequence>
<feature type="DNA-binding region" description="HMG box" evidence="3">
    <location>
        <begin position="121"/>
        <end position="189"/>
    </location>
</feature>
<dbReference type="SUPFAM" id="SSF47095">
    <property type="entry name" value="HMG-box"/>
    <property type="match status" value="1"/>
</dbReference>
<keyword evidence="1 3" id="KW-0238">DNA-binding</keyword>
<evidence type="ECO:0000259" key="5">
    <source>
        <dbReference type="PROSITE" id="PS50118"/>
    </source>
</evidence>
<dbReference type="Pfam" id="PF00505">
    <property type="entry name" value="HMG_box"/>
    <property type="match status" value="1"/>
</dbReference>
<reference evidence="6" key="1">
    <citation type="submission" date="2023-06" db="EMBL/GenBank/DDBJ databases">
        <title>Genome-scale phylogeny and comparative genomics of the fungal order Sordariales.</title>
        <authorList>
            <consortium name="Lawrence Berkeley National Laboratory"/>
            <person name="Hensen N."/>
            <person name="Bonometti L."/>
            <person name="Westerberg I."/>
            <person name="Brannstrom I.O."/>
            <person name="Guillou S."/>
            <person name="Cros-Aarteil S."/>
            <person name="Calhoun S."/>
            <person name="Haridas S."/>
            <person name="Kuo A."/>
            <person name="Mondo S."/>
            <person name="Pangilinan J."/>
            <person name="Riley R."/>
            <person name="Labutti K."/>
            <person name="Andreopoulos B."/>
            <person name="Lipzen A."/>
            <person name="Chen C."/>
            <person name="Yanf M."/>
            <person name="Daum C."/>
            <person name="Ng V."/>
            <person name="Clum A."/>
            <person name="Steindorff A."/>
            <person name="Ohm R."/>
            <person name="Martin F."/>
            <person name="Silar P."/>
            <person name="Natvig D."/>
            <person name="Lalanne C."/>
            <person name="Gautier V."/>
            <person name="Ament-Velasquez S.L."/>
            <person name="Kruys A."/>
            <person name="Hutchinson M.I."/>
            <person name="Powell A.J."/>
            <person name="Barry K."/>
            <person name="Miller A.N."/>
            <person name="Grigoriev I.V."/>
            <person name="Debuchy R."/>
            <person name="Gladieux P."/>
            <person name="Thoren M.H."/>
            <person name="Johannesson H."/>
        </authorList>
    </citation>
    <scope>NUCLEOTIDE SEQUENCE</scope>
    <source>
        <strain evidence="6">SMH2532-1</strain>
    </source>
</reference>
<dbReference type="PANTHER" id="PTHR10270:SF161">
    <property type="entry name" value="SEX-DETERMINING REGION Y PROTEIN"/>
    <property type="match status" value="1"/>
</dbReference>
<dbReference type="AlphaFoldDB" id="A0AA39YP45"/>
<keyword evidence="7" id="KW-1185">Reference proteome</keyword>
<dbReference type="PANTHER" id="PTHR10270">
    <property type="entry name" value="SOX TRANSCRIPTION FACTOR"/>
    <property type="match status" value="1"/>
</dbReference>
<dbReference type="InterPro" id="IPR036910">
    <property type="entry name" value="HMG_box_dom_sf"/>
</dbReference>
<comment type="caution">
    <text evidence="6">The sequence shown here is derived from an EMBL/GenBank/DDBJ whole genome shotgun (WGS) entry which is preliminary data.</text>
</comment>
<dbReference type="Proteomes" id="UP001174936">
    <property type="component" value="Unassembled WGS sequence"/>
</dbReference>
<gene>
    <name evidence="6" type="ORF">B0T16DRAFT_384326</name>
</gene>
<dbReference type="PROSITE" id="PS50118">
    <property type="entry name" value="HMG_BOX_2"/>
    <property type="match status" value="1"/>
</dbReference>
<dbReference type="GO" id="GO:0005634">
    <property type="term" value="C:nucleus"/>
    <property type="evidence" value="ECO:0007669"/>
    <property type="project" value="UniProtKB-UniRule"/>
</dbReference>
<accession>A0AA39YP45</accession>
<dbReference type="EMBL" id="JAULSV010000001">
    <property type="protein sequence ID" value="KAK0655435.1"/>
    <property type="molecule type" value="Genomic_DNA"/>
</dbReference>
<dbReference type="SMART" id="SM00398">
    <property type="entry name" value="HMG"/>
    <property type="match status" value="1"/>
</dbReference>
<dbReference type="InterPro" id="IPR050140">
    <property type="entry name" value="SRY-related_HMG-box_TF-like"/>
</dbReference>
<name>A0AA39YP45_9PEZI</name>
<feature type="compositionally biased region" description="Basic and acidic residues" evidence="4">
    <location>
        <begin position="101"/>
        <end position="121"/>
    </location>
</feature>